<name>A0AAD6YKJ3_9AGAR</name>
<organism evidence="2 3">
    <name type="scientific">Mycena pura</name>
    <dbReference type="NCBI Taxonomy" id="153505"/>
    <lineage>
        <taxon>Eukaryota</taxon>
        <taxon>Fungi</taxon>
        <taxon>Dikarya</taxon>
        <taxon>Basidiomycota</taxon>
        <taxon>Agaricomycotina</taxon>
        <taxon>Agaricomycetes</taxon>
        <taxon>Agaricomycetidae</taxon>
        <taxon>Agaricales</taxon>
        <taxon>Marasmiineae</taxon>
        <taxon>Mycenaceae</taxon>
        <taxon>Mycena</taxon>
    </lineage>
</organism>
<evidence type="ECO:0000313" key="2">
    <source>
        <dbReference type="EMBL" id="KAJ7220560.1"/>
    </source>
</evidence>
<protein>
    <submittedName>
        <fullName evidence="2">Uncharacterized protein</fullName>
    </submittedName>
</protein>
<dbReference type="Proteomes" id="UP001219525">
    <property type="component" value="Unassembled WGS sequence"/>
</dbReference>
<evidence type="ECO:0000256" key="1">
    <source>
        <dbReference type="SAM" id="MobiDB-lite"/>
    </source>
</evidence>
<feature type="compositionally biased region" description="Basic and acidic residues" evidence="1">
    <location>
        <begin position="90"/>
        <end position="121"/>
    </location>
</feature>
<reference evidence="2" key="1">
    <citation type="submission" date="2023-03" db="EMBL/GenBank/DDBJ databases">
        <title>Massive genome expansion in bonnet fungi (Mycena s.s.) driven by repeated elements and novel gene families across ecological guilds.</title>
        <authorList>
            <consortium name="Lawrence Berkeley National Laboratory"/>
            <person name="Harder C.B."/>
            <person name="Miyauchi S."/>
            <person name="Viragh M."/>
            <person name="Kuo A."/>
            <person name="Thoen E."/>
            <person name="Andreopoulos B."/>
            <person name="Lu D."/>
            <person name="Skrede I."/>
            <person name="Drula E."/>
            <person name="Henrissat B."/>
            <person name="Morin E."/>
            <person name="Kohler A."/>
            <person name="Barry K."/>
            <person name="LaButti K."/>
            <person name="Morin E."/>
            <person name="Salamov A."/>
            <person name="Lipzen A."/>
            <person name="Mereny Z."/>
            <person name="Hegedus B."/>
            <person name="Baldrian P."/>
            <person name="Stursova M."/>
            <person name="Weitz H."/>
            <person name="Taylor A."/>
            <person name="Grigoriev I.V."/>
            <person name="Nagy L.G."/>
            <person name="Martin F."/>
            <person name="Kauserud H."/>
        </authorList>
    </citation>
    <scope>NUCLEOTIDE SEQUENCE</scope>
    <source>
        <strain evidence="2">9144</strain>
    </source>
</reference>
<feature type="region of interest" description="Disordered" evidence="1">
    <location>
        <begin position="1"/>
        <end position="154"/>
    </location>
</feature>
<dbReference type="AlphaFoldDB" id="A0AAD6YKJ3"/>
<proteinExistence type="predicted"/>
<keyword evidence="3" id="KW-1185">Reference proteome</keyword>
<accession>A0AAD6YKJ3</accession>
<evidence type="ECO:0000313" key="3">
    <source>
        <dbReference type="Proteomes" id="UP001219525"/>
    </source>
</evidence>
<sequence>MATTQSPNGTDTDVHPSAVGTNTVPDTTQDEERDSVSDAPLENSQYPEQKHAGAVGYGPNWHSKPGFLDKVTGIKEQVSGKVTRNPELAQRGHDRRTGELHQNELEADAKEDPFANPEEKGAVPPSQADAKSPTTTSDAPSKAFASDSQKTSNA</sequence>
<feature type="compositionally biased region" description="Polar residues" evidence="1">
    <location>
        <begin position="1"/>
        <end position="11"/>
    </location>
</feature>
<dbReference type="EMBL" id="JARJCW010000009">
    <property type="protein sequence ID" value="KAJ7220560.1"/>
    <property type="molecule type" value="Genomic_DNA"/>
</dbReference>
<comment type="caution">
    <text evidence="2">The sequence shown here is derived from an EMBL/GenBank/DDBJ whole genome shotgun (WGS) entry which is preliminary data.</text>
</comment>
<gene>
    <name evidence="2" type="ORF">GGX14DRAFT_694913</name>
</gene>